<organism evidence="1 2">
    <name type="scientific">Amphibiibacter pelophylacis</name>
    <dbReference type="NCBI Taxonomy" id="1799477"/>
    <lineage>
        <taxon>Bacteria</taxon>
        <taxon>Pseudomonadati</taxon>
        <taxon>Pseudomonadota</taxon>
        <taxon>Betaproteobacteria</taxon>
        <taxon>Burkholderiales</taxon>
        <taxon>Sphaerotilaceae</taxon>
        <taxon>Amphibiibacter</taxon>
    </lineage>
</organism>
<dbReference type="EMBL" id="JAWDIE010000022">
    <property type="protein sequence ID" value="MEJ7139227.1"/>
    <property type="molecule type" value="Genomic_DNA"/>
</dbReference>
<gene>
    <name evidence="1" type="ORF">RV045_12435</name>
</gene>
<keyword evidence="1" id="KW-0255">Endonuclease</keyword>
<name>A0ACC6P4X4_9BURK</name>
<evidence type="ECO:0000313" key="2">
    <source>
        <dbReference type="Proteomes" id="UP001364695"/>
    </source>
</evidence>
<accession>A0ACC6P4X4</accession>
<keyword evidence="1" id="KW-0540">Nuclease</keyword>
<keyword evidence="2" id="KW-1185">Reference proteome</keyword>
<reference evidence="1" key="1">
    <citation type="submission" date="2023-10" db="EMBL/GenBank/DDBJ databases">
        <title>Amphibacter perezi, gen. nov., sp. nov. a novel taxa of the family Comamonadaceae, class Betaproteobacteria isolated from the skin microbiota of Pelophylax perezi from different populations.</title>
        <authorList>
            <person name="Costa S."/>
            <person name="Proenca D.N."/>
            <person name="Lopes I."/>
            <person name="Morais P.V."/>
        </authorList>
    </citation>
    <scope>NUCLEOTIDE SEQUENCE</scope>
    <source>
        <strain evidence="1">SL12-8</strain>
    </source>
</reference>
<sequence length="146" mass="16521">MTDIVPPAVRSRMMAGIRGSHTRPELAVRHELHRRGYRYRLHGRDLPGRPDIVLPRWQAVIFVHGCFWHGHDCALFRLPGTRTGFWQDKIARNRERDADHLAALTALGWRTAVVWECALRGRGALGLTPVADALEAWLHAPPTMPG</sequence>
<proteinExistence type="predicted"/>
<keyword evidence="1" id="KW-0378">Hydrolase</keyword>
<comment type="caution">
    <text evidence="1">The sequence shown here is derived from an EMBL/GenBank/DDBJ whole genome shotgun (WGS) entry which is preliminary data.</text>
</comment>
<evidence type="ECO:0000313" key="1">
    <source>
        <dbReference type="EMBL" id="MEJ7139227.1"/>
    </source>
</evidence>
<dbReference type="Proteomes" id="UP001364695">
    <property type="component" value="Unassembled WGS sequence"/>
</dbReference>
<protein>
    <submittedName>
        <fullName evidence="1">Very short patch repair endonuclease</fullName>
    </submittedName>
</protein>